<dbReference type="Proteomes" id="UP001149860">
    <property type="component" value="Chromosome"/>
</dbReference>
<protein>
    <submittedName>
        <fullName evidence="1">ArsR/SmtB family transcription factor</fullName>
    </submittedName>
</protein>
<organism evidence="1 2">
    <name type="scientific">Lentilactobacillus terminaliae</name>
    <dbReference type="NCBI Taxonomy" id="3003483"/>
    <lineage>
        <taxon>Bacteria</taxon>
        <taxon>Bacillati</taxon>
        <taxon>Bacillota</taxon>
        <taxon>Bacilli</taxon>
        <taxon>Lactobacillales</taxon>
        <taxon>Lactobacillaceae</taxon>
        <taxon>Lentilactobacillus</taxon>
    </lineage>
</organism>
<reference evidence="1" key="1">
    <citation type="submission" date="2024-08" db="EMBL/GenBank/DDBJ databases">
        <title>Lentilactobacillus sp. nov., isolated from tree bark.</title>
        <authorList>
            <person name="Phuengjayaem S."/>
            <person name="Tanasupawat S."/>
        </authorList>
    </citation>
    <scope>NUCLEOTIDE SEQUENCE</scope>
    <source>
        <strain evidence="1">SPB1-3</strain>
    </source>
</reference>
<evidence type="ECO:0000313" key="2">
    <source>
        <dbReference type="Proteomes" id="UP001149860"/>
    </source>
</evidence>
<keyword evidence="2" id="KW-1185">Reference proteome</keyword>
<accession>A0ACD5DE92</accession>
<name>A0ACD5DE92_9LACO</name>
<evidence type="ECO:0000313" key="1">
    <source>
        <dbReference type="EMBL" id="XFD39471.1"/>
    </source>
</evidence>
<dbReference type="EMBL" id="CP168151">
    <property type="protein sequence ID" value="XFD39471.1"/>
    <property type="molecule type" value="Genomic_DNA"/>
</dbReference>
<gene>
    <name evidence="1" type="ORF">O0236_008725</name>
</gene>
<sequence>MITEAAKIYKVLGNGIRISILYFLREQNDYVDVTSIISATQLAQSVVSKHLGVLYRYQLVTKKRVGTRILYRLDDPHIIEMVDDMLNHVKHEIKGEPHPTKMYDK</sequence>
<proteinExistence type="predicted"/>